<keyword evidence="3" id="KW-1003">Cell membrane</keyword>
<dbReference type="GO" id="GO:0005886">
    <property type="term" value="C:plasma membrane"/>
    <property type="evidence" value="ECO:0007669"/>
    <property type="project" value="UniProtKB-SubCell"/>
</dbReference>
<keyword evidence="2 8" id="KW-0813">Transport</keyword>
<keyword evidence="7 8" id="KW-0472">Membrane</keyword>
<feature type="transmembrane region" description="Helical" evidence="8">
    <location>
        <begin position="276"/>
        <end position="298"/>
    </location>
</feature>
<evidence type="ECO:0000259" key="9">
    <source>
        <dbReference type="PROSITE" id="PS50928"/>
    </source>
</evidence>
<dbReference type="PANTHER" id="PTHR43357:SF4">
    <property type="entry name" value="INNER MEMBRANE ABC TRANSPORTER PERMEASE PROTEIN YDCV"/>
    <property type="match status" value="1"/>
</dbReference>
<feature type="transmembrane region" description="Helical" evidence="8">
    <location>
        <begin position="107"/>
        <end position="135"/>
    </location>
</feature>
<keyword evidence="11" id="KW-1185">Reference proteome</keyword>
<evidence type="ECO:0000256" key="2">
    <source>
        <dbReference type="ARBA" id="ARBA00022448"/>
    </source>
</evidence>
<dbReference type="InterPro" id="IPR000515">
    <property type="entry name" value="MetI-like"/>
</dbReference>
<evidence type="ECO:0000256" key="5">
    <source>
        <dbReference type="ARBA" id="ARBA00022692"/>
    </source>
</evidence>
<dbReference type="Gene3D" id="1.10.3720.10">
    <property type="entry name" value="MetI-like"/>
    <property type="match status" value="1"/>
</dbReference>
<dbReference type="Pfam" id="PF00528">
    <property type="entry name" value="BPD_transp_1"/>
    <property type="match status" value="1"/>
</dbReference>
<proteinExistence type="inferred from homology"/>
<dbReference type="PANTHER" id="PTHR43357">
    <property type="entry name" value="INNER MEMBRANE ABC TRANSPORTER PERMEASE PROTEIN YDCV"/>
    <property type="match status" value="1"/>
</dbReference>
<comment type="similarity">
    <text evidence="8">Belongs to the binding-protein-dependent transport system permease family.</text>
</comment>
<feature type="transmembrane region" description="Helical" evidence="8">
    <location>
        <begin position="62"/>
        <end position="87"/>
    </location>
</feature>
<comment type="caution">
    <text evidence="10">The sequence shown here is derived from an EMBL/GenBank/DDBJ whole genome shotgun (WGS) entry which is preliminary data.</text>
</comment>
<dbReference type="AlphaFoldDB" id="A0A940PS54"/>
<evidence type="ECO:0000256" key="1">
    <source>
        <dbReference type="ARBA" id="ARBA00004429"/>
    </source>
</evidence>
<dbReference type="RefSeq" id="WP_209705410.1">
    <property type="nucleotide sequence ID" value="NZ_JAFIDA010000001.1"/>
</dbReference>
<evidence type="ECO:0000256" key="4">
    <source>
        <dbReference type="ARBA" id="ARBA00022519"/>
    </source>
</evidence>
<feature type="transmembrane region" description="Helical" evidence="8">
    <location>
        <begin position="232"/>
        <end position="256"/>
    </location>
</feature>
<evidence type="ECO:0000256" key="3">
    <source>
        <dbReference type="ARBA" id="ARBA00022475"/>
    </source>
</evidence>
<evidence type="ECO:0000256" key="8">
    <source>
        <dbReference type="RuleBase" id="RU363032"/>
    </source>
</evidence>
<dbReference type="CDD" id="cd06261">
    <property type="entry name" value="TM_PBP2"/>
    <property type="match status" value="1"/>
</dbReference>
<name>A0A940PS54_9MICO</name>
<feature type="transmembrane region" description="Helical" evidence="8">
    <location>
        <begin position="147"/>
        <end position="167"/>
    </location>
</feature>
<dbReference type="EMBL" id="JAFIDA010000001">
    <property type="protein sequence ID" value="MBP1326524.1"/>
    <property type="molecule type" value="Genomic_DNA"/>
</dbReference>
<dbReference type="Proteomes" id="UP000675163">
    <property type="component" value="Unassembled WGS sequence"/>
</dbReference>
<keyword evidence="5 8" id="KW-0812">Transmembrane</keyword>
<organism evidence="10 11">
    <name type="scientific">Leucobacter exalbidus</name>
    <dbReference type="NCBI Taxonomy" id="662960"/>
    <lineage>
        <taxon>Bacteria</taxon>
        <taxon>Bacillati</taxon>
        <taxon>Actinomycetota</taxon>
        <taxon>Actinomycetes</taxon>
        <taxon>Micrococcales</taxon>
        <taxon>Microbacteriaceae</taxon>
        <taxon>Leucobacter</taxon>
    </lineage>
</organism>
<sequence length="313" mass="33348">MTQPTYTPSPAAGALVDPDLLAPFAQQDLSAEPRPFTPPAPSAPLAPLAAKRSFTKHALPRIILITFLVVAILPLASVGVFGFTNVVDGFTIAPVLELFGEAKAVKAVTNTVVLTLLTVVIGYALVIPTLVWMHLRAPKLLPAAETASLLPYVIPAIALVGGVNLVLRPLAPGFFVSLYSLLPFYVLMTLPFMFRTIDSGLRALDLPTLMRASESLGCGIFTTFFRVVLPNLWPAIVSGSLLVVMMSSGELVMASLLLHTTFPTLLVELGQSQVRLAAALSFITIVGSWLLMAAMVFAGSRRGTAHRATQFSI</sequence>
<accession>A0A940PS54</accession>
<reference evidence="10" key="1">
    <citation type="submission" date="2021-02" db="EMBL/GenBank/DDBJ databases">
        <title>Sequencing the genomes of 1000 actinobacteria strains.</title>
        <authorList>
            <person name="Klenk H.-P."/>
        </authorList>
    </citation>
    <scope>NUCLEOTIDE SEQUENCE</scope>
    <source>
        <strain evidence="10">DSM 22850</strain>
    </source>
</reference>
<gene>
    <name evidence="10" type="ORF">JOF28_001756</name>
</gene>
<feature type="domain" description="ABC transmembrane type-1" evidence="9">
    <location>
        <begin position="108"/>
        <end position="295"/>
    </location>
</feature>
<protein>
    <submittedName>
        <fullName evidence="10">Spermidine/putrescine transport system permease protein</fullName>
    </submittedName>
</protein>
<evidence type="ECO:0000256" key="7">
    <source>
        <dbReference type="ARBA" id="ARBA00023136"/>
    </source>
</evidence>
<dbReference type="PROSITE" id="PS50928">
    <property type="entry name" value="ABC_TM1"/>
    <property type="match status" value="1"/>
</dbReference>
<evidence type="ECO:0000313" key="11">
    <source>
        <dbReference type="Proteomes" id="UP000675163"/>
    </source>
</evidence>
<dbReference type="GO" id="GO:0055085">
    <property type="term" value="P:transmembrane transport"/>
    <property type="evidence" value="ECO:0007669"/>
    <property type="project" value="InterPro"/>
</dbReference>
<feature type="transmembrane region" description="Helical" evidence="8">
    <location>
        <begin position="173"/>
        <end position="194"/>
    </location>
</feature>
<keyword evidence="6 8" id="KW-1133">Transmembrane helix</keyword>
<dbReference type="SUPFAM" id="SSF161098">
    <property type="entry name" value="MetI-like"/>
    <property type="match status" value="1"/>
</dbReference>
<dbReference type="InterPro" id="IPR035906">
    <property type="entry name" value="MetI-like_sf"/>
</dbReference>
<evidence type="ECO:0000313" key="10">
    <source>
        <dbReference type="EMBL" id="MBP1326524.1"/>
    </source>
</evidence>
<evidence type="ECO:0000256" key="6">
    <source>
        <dbReference type="ARBA" id="ARBA00022989"/>
    </source>
</evidence>
<comment type="subcellular location">
    <subcellularLocation>
        <location evidence="1">Cell inner membrane</location>
        <topology evidence="1">Multi-pass membrane protein</topology>
    </subcellularLocation>
    <subcellularLocation>
        <location evidence="8">Cell membrane</location>
        <topology evidence="8">Multi-pass membrane protein</topology>
    </subcellularLocation>
</comment>
<keyword evidence="4" id="KW-0997">Cell inner membrane</keyword>